<dbReference type="PANTHER" id="PTHR22981:SF80">
    <property type="entry name" value="BLR4309 PROTEIN"/>
    <property type="match status" value="1"/>
</dbReference>
<dbReference type="PIRSF" id="PIRSF000103">
    <property type="entry name" value="HIBADH"/>
    <property type="match status" value="1"/>
</dbReference>
<accession>A0A6B3BU70</accession>
<feature type="active site" evidence="4">
    <location>
        <position position="171"/>
    </location>
</feature>
<dbReference type="EMBL" id="JAAGLU010000015">
    <property type="protein sequence ID" value="NEC87915.1"/>
    <property type="molecule type" value="Genomic_DNA"/>
</dbReference>
<dbReference type="Gene3D" id="1.10.1040.10">
    <property type="entry name" value="N-(1-d-carboxylethyl)-l-norvaline Dehydrogenase, domain 2"/>
    <property type="match status" value="1"/>
</dbReference>
<dbReference type="InterPro" id="IPR029154">
    <property type="entry name" value="HIBADH-like_NADP-bd"/>
</dbReference>
<dbReference type="InterPro" id="IPR015815">
    <property type="entry name" value="HIBADH-related"/>
</dbReference>
<evidence type="ECO:0000256" key="1">
    <source>
        <dbReference type="ARBA" id="ARBA00009080"/>
    </source>
</evidence>
<keyword evidence="2" id="KW-0560">Oxidoreductase</keyword>
<dbReference type="PANTHER" id="PTHR22981">
    <property type="entry name" value="3-HYDROXYISOBUTYRATE DEHYDROGENASE-RELATED"/>
    <property type="match status" value="1"/>
</dbReference>
<dbReference type="GO" id="GO:0051287">
    <property type="term" value="F:NAD binding"/>
    <property type="evidence" value="ECO:0007669"/>
    <property type="project" value="InterPro"/>
</dbReference>
<name>A0A6B3BU70_9ACTN</name>
<protein>
    <submittedName>
        <fullName evidence="7">NAD(P)-dependent oxidoreductase</fullName>
    </submittedName>
</protein>
<proteinExistence type="inferred from homology"/>
<feature type="domain" description="6-phosphogluconate dehydrogenase NADP-binding" evidence="5">
    <location>
        <begin position="3"/>
        <end position="162"/>
    </location>
</feature>
<gene>
    <name evidence="7" type="ORF">G3I71_19245</name>
</gene>
<reference evidence="7" key="1">
    <citation type="submission" date="2020-01" db="EMBL/GenBank/DDBJ databases">
        <title>Insect and environment-associated Actinomycetes.</title>
        <authorList>
            <person name="Currrie C."/>
            <person name="Chevrette M."/>
            <person name="Carlson C."/>
            <person name="Stubbendieck R."/>
            <person name="Wendt-Pienkowski E."/>
        </authorList>
    </citation>
    <scope>NUCLEOTIDE SEQUENCE</scope>
    <source>
        <strain evidence="7">SID12501</strain>
    </source>
</reference>
<sequence length="273" mass="27140">MKAGFIGLGSMGLPMARRIRAEGHDLTLYARRQASLAPFAGADGVTFAATPAELGAAVDVVGICVFDAAGVEEVVFGPDGLAGALKAGSVVLVHSTLSPTQIRGIAERAAPYGLRVLDAPVSGGAERALAGELTIMVGGDAEALADVSGLLSSLSRHVVHLGGVGAGSYAKLVNNTLFAAQIALADDAMRAGEALGVDPAGLADILTTSSSACVASGVRLRAGSLAGIAGTPADAALTKDVTLTADLLGDAPGSELVDVARRFVAGMRASDRP</sequence>
<evidence type="ECO:0000259" key="6">
    <source>
        <dbReference type="Pfam" id="PF14833"/>
    </source>
</evidence>
<dbReference type="InterPro" id="IPR008927">
    <property type="entry name" value="6-PGluconate_DH-like_C_sf"/>
</dbReference>
<dbReference type="Pfam" id="PF03446">
    <property type="entry name" value="NAD_binding_2"/>
    <property type="match status" value="1"/>
</dbReference>
<dbReference type="SUPFAM" id="SSF51735">
    <property type="entry name" value="NAD(P)-binding Rossmann-fold domains"/>
    <property type="match status" value="1"/>
</dbReference>
<evidence type="ECO:0000256" key="4">
    <source>
        <dbReference type="PIRSR" id="PIRSR000103-1"/>
    </source>
</evidence>
<evidence type="ECO:0000313" key="7">
    <source>
        <dbReference type="EMBL" id="NEC87915.1"/>
    </source>
</evidence>
<comment type="similarity">
    <text evidence="1">Belongs to the HIBADH-related family.</text>
</comment>
<comment type="caution">
    <text evidence="7">The sequence shown here is derived from an EMBL/GenBank/DDBJ whole genome shotgun (WGS) entry which is preliminary data.</text>
</comment>
<dbReference type="InterPro" id="IPR036291">
    <property type="entry name" value="NAD(P)-bd_dom_sf"/>
</dbReference>
<dbReference type="GO" id="GO:0016616">
    <property type="term" value="F:oxidoreductase activity, acting on the CH-OH group of donors, NAD or NADP as acceptor"/>
    <property type="evidence" value="ECO:0007669"/>
    <property type="project" value="TreeGrafter"/>
</dbReference>
<keyword evidence="3" id="KW-0520">NAD</keyword>
<dbReference type="AlphaFoldDB" id="A0A6B3BU70"/>
<dbReference type="SUPFAM" id="SSF48179">
    <property type="entry name" value="6-phosphogluconate dehydrogenase C-terminal domain-like"/>
    <property type="match status" value="1"/>
</dbReference>
<organism evidence="7">
    <name type="scientific">Streptomyces sp. SID12501</name>
    <dbReference type="NCBI Taxonomy" id="2706042"/>
    <lineage>
        <taxon>Bacteria</taxon>
        <taxon>Bacillati</taxon>
        <taxon>Actinomycetota</taxon>
        <taxon>Actinomycetes</taxon>
        <taxon>Kitasatosporales</taxon>
        <taxon>Streptomycetaceae</taxon>
        <taxon>Streptomyces</taxon>
    </lineage>
</organism>
<dbReference type="InterPro" id="IPR002204">
    <property type="entry name" value="3-OH-isobutyrate_DH-rel_CS"/>
</dbReference>
<dbReference type="InterPro" id="IPR006115">
    <property type="entry name" value="6PGDH_NADP-bd"/>
</dbReference>
<dbReference type="Pfam" id="PF14833">
    <property type="entry name" value="NAD_binding_11"/>
    <property type="match status" value="1"/>
</dbReference>
<dbReference type="GO" id="GO:0050661">
    <property type="term" value="F:NADP binding"/>
    <property type="evidence" value="ECO:0007669"/>
    <property type="project" value="InterPro"/>
</dbReference>
<dbReference type="InterPro" id="IPR013328">
    <property type="entry name" value="6PGD_dom2"/>
</dbReference>
<dbReference type="PROSITE" id="PS00895">
    <property type="entry name" value="3_HYDROXYISOBUT_DH"/>
    <property type="match status" value="1"/>
</dbReference>
<dbReference type="Gene3D" id="3.40.50.720">
    <property type="entry name" value="NAD(P)-binding Rossmann-like Domain"/>
    <property type="match status" value="1"/>
</dbReference>
<dbReference type="GO" id="GO:0016054">
    <property type="term" value="P:organic acid catabolic process"/>
    <property type="evidence" value="ECO:0007669"/>
    <property type="project" value="UniProtKB-ARBA"/>
</dbReference>
<evidence type="ECO:0000256" key="3">
    <source>
        <dbReference type="ARBA" id="ARBA00023027"/>
    </source>
</evidence>
<evidence type="ECO:0000259" key="5">
    <source>
        <dbReference type="Pfam" id="PF03446"/>
    </source>
</evidence>
<feature type="domain" description="3-hydroxyisobutyrate dehydrogenase-like NAD-binding" evidence="6">
    <location>
        <begin position="165"/>
        <end position="247"/>
    </location>
</feature>
<evidence type="ECO:0000256" key="2">
    <source>
        <dbReference type="ARBA" id="ARBA00023002"/>
    </source>
</evidence>